<dbReference type="EMBL" id="MT144437">
    <property type="protein sequence ID" value="QJA53631.1"/>
    <property type="molecule type" value="Genomic_DNA"/>
</dbReference>
<reference evidence="1" key="1">
    <citation type="submission" date="2020-03" db="EMBL/GenBank/DDBJ databases">
        <title>The deep terrestrial virosphere.</title>
        <authorList>
            <person name="Holmfeldt K."/>
            <person name="Nilsson E."/>
            <person name="Simone D."/>
            <person name="Lopez-Fernandez M."/>
            <person name="Wu X."/>
            <person name="de Brujin I."/>
            <person name="Lundin D."/>
            <person name="Andersson A."/>
            <person name="Bertilsson S."/>
            <person name="Dopson M."/>
        </authorList>
    </citation>
    <scope>NUCLEOTIDE SEQUENCE</scope>
    <source>
        <strain evidence="1">TM448A03756</strain>
    </source>
</reference>
<protein>
    <submittedName>
        <fullName evidence="1">Uncharacterized protein</fullName>
    </submittedName>
</protein>
<dbReference type="AlphaFoldDB" id="A0A6H2A1V2"/>
<name>A0A6H2A1V2_9ZZZZ</name>
<organism evidence="1">
    <name type="scientific">viral metagenome</name>
    <dbReference type="NCBI Taxonomy" id="1070528"/>
    <lineage>
        <taxon>unclassified sequences</taxon>
        <taxon>metagenomes</taxon>
        <taxon>organismal metagenomes</taxon>
    </lineage>
</organism>
<evidence type="ECO:0000313" key="1">
    <source>
        <dbReference type="EMBL" id="QJA53631.1"/>
    </source>
</evidence>
<accession>A0A6H2A1V2</accession>
<proteinExistence type="predicted"/>
<sequence length="59" mass="7051">MADPYSWTGYKPPYEPLGQRVNPHNYYLYPELTYDEEPSVKELKKLAQTFKLLLWGIEE</sequence>
<gene>
    <name evidence="1" type="ORF">TM448A03756_0003</name>
</gene>